<gene>
    <name evidence="1" type="ORF">TCT1_25960</name>
</gene>
<name>A0ABN7C5R9_9GAMM</name>
<dbReference type="EMBL" id="AP028978">
    <property type="protein sequence ID" value="BET97675.1"/>
    <property type="molecule type" value="Genomic_DNA"/>
</dbReference>
<accession>A0ABN7C5R9</accession>
<evidence type="ECO:0000313" key="1">
    <source>
        <dbReference type="EMBL" id="BET97675.1"/>
    </source>
</evidence>
<keyword evidence="2" id="KW-1185">Reference proteome</keyword>
<proteinExistence type="predicted"/>
<dbReference type="RefSeq" id="WP_374051321.1">
    <property type="nucleotide sequence ID" value="NZ_AP028978.1"/>
</dbReference>
<organism evidence="1 2">
    <name type="scientific">Xenorhabdus taiwanensis</name>
    <dbReference type="NCBI Taxonomy" id="3085177"/>
    <lineage>
        <taxon>Bacteria</taxon>
        <taxon>Pseudomonadati</taxon>
        <taxon>Pseudomonadota</taxon>
        <taxon>Gammaproteobacteria</taxon>
        <taxon>Enterobacterales</taxon>
        <taxon>Morganellaceae</taxon>
        <taxon>Xenorhabdus</taxon>
    </lineage>
</organism>
<evidence type="ECO:0008006" key="3">
    <source>
        <dbReference type="Google" id="ProtNLM"/>
    </source>
</evidence>
<sequence>MDNRNLMPCWEVQPELDEKSVMCLLKSIAGVLTDVPKHEHHLDSNWSTGVRAYDWVRNHLSFAEEEGTIPGLKMVSKKLDFVLAINEVPIQFSKDCISAPKKTHRLVRNHAEFQQMTLFGDSEPEIDVIWRIIAEPYYIEETDDFPQWDIALIGINKYGSIISEIRYHETVSVPLTDDSNLRPEAATIEETPLRRRNATDETVKKDGTV</sequence>
<dbReference type="Proteomes" id="UP001529514">
    <property type="component" value="Chromosome"/>
</dbReference>
<evidence type="ECO:0000313" key="2">
    <source>
        <dbReference type="Proteomes" id="UP001529514"/>
    </source>
</evidence>
<protein>
    <recommendedName>
        <fullName evidence="3">Phage protein</fullName>
    </recommendedName>
</protein>
<reference evidence="1 2" key="1">
    <citation type="submission" date="2023-10" db="EMBL/GenBank/DDBJ databases">
        <title>Xenorhabdus taiwanensis sp. nov., a symbiotic bacterium associated with the entomopathogenic nematode Steinernema taiwanensis.</title>
        <authorList>
            <person name="Tseng C.T."/>
            <person name="Shu H.Y."/>
            <person name="Chen M.H."/>
            <person name="Fang Y.J."/>
            <person name="Wu T.L."/>
            <person name="Lin Y.C."/>
            <person name="Huang C.J."/>
        </authorList>
    </citation>
    <scope>NUCLEOTIDE SEQUENCE [LARGE SCALE GENOMIC DNA]</scope>
    <source>
        <strain evidence="1 2">TCT-1</strain>
    </source>
</reference>